<organism evidence="1 2">
    <name type="scientific">Pristionchus entomophagus</name>
    <dbReference type="NCBI Taxonomy" id="358040"/>
    <lineage>
        <taxon>Eukaryota</taxon>
        <taxon>Metazoa</taxon>
        <taxon>Ecdysozoa</taxon>
        <taxon>Nematoda</taxon>
        <taxon>Chromadorea</taxon>
        <taxon>Rhabditida</taxon>
        <taxon>Rhabditina</taxon>
        <taxon>Diplogasteromorpha</taxon>
        <taxon>Diplogasteroidea</taxon>
        <taxon>Neodiplogasteridae</taxon>
        <taxon>Pristionchus</taxon>
    </lineage>
</organism>
<dbReference type="Proteomes" id="UP001432027">
    <property type="component" value="Unassembled WGS sequence"/>
</dbReference>
<evidence type="ECO:0008006" key="3">
    <source>
        <dbReference type="Google" id="ProtNLM"/>
    </source>
</evidence>
<dbReference type="EMBL" id="BTSX01000001">
    <property type="protein sequence ID" value="GMS79324.1"/>
    <property type="molecule type" value="Genomic_DNA"/>
</dbReference>
<accession>A0AAV5S9P7</accession>
<evidence type="ECO:0000313" key="1">
    <source>
        <dbReference type="EMBL" id="GMS79324.1"/>
    </source>
</evidence>
<gene>
    <name evidence="1" type="ORF">PENTCL1PPCAC_1499</name>
</gene>
<protein>
    <recommendedName>
        <fullName evidence="3">Secreted protein</fullName>
    </recommendedName>
</protein>
<dbReference type="AlphaFoldDB" id="A0AAV5S9P7"/>
<sequence>MLRGYGMVWLVVRGSTVVDLSEAMIFEESLRSLLLLQQILRRDRFQHLLLARLLHFSSQKELIEDEVGLLEVEDDVQLAHTSEVLVQQFDVAVDSLETDELVVALFNRTTEIERGVSLVHDLEVLVLEESAHLGLSRENCRDQLATDLLLLLK</sequence>
<comment type="caution">
    <text evidence="1">The sequence shown here is derived from an EMBL/GenBank/DDBJ whole genome shotgun (WGS) entry which is preliminary data.</text>
</comment>
<evidence type="ECO:0000313" key="2">
    <source>
        <dbReference type="Proteomes" id="UP001432027"/>
    </source>
</evidence>
<keyword evidence="2" id="KW-1185">Reference proteome</keyword>
<proteinExistence type="predicted"/>
<reference evidence="1" key="1">
    <citation type="submission" date="2023-10" db="EMBL/GenBank/DDBJ databases">
        <title>Genome assembly of Pristionchus species.</title>
        <authorList>
            <person name="Yoshida K."/>
            <person name="Sommer R.J."/>
        </authorList>
    </citation>
    <scope>NUCLEOTIDE SEQUENCE</scope>
    <source>
        <strain evidence="1">RS0144</strain>
    </source>
</reference>
<name>A0AAV5S9P7_9BILA</name>